<dbReference type="Proteomes" id="UP000306808">
    <property type="component" value="Unassembled WGS sequence"/>
</dbReference>
<dbReference type="PROSITE" id="PS51257">
    <property type="entry name" value="PROKAR_LIPOPROTEIN"/>
    <property type="match status" value="1"/>
</dbReference>
<sequence>MMKKILIFIIVPFLFIGCNKEKTESLFGVLPEERMAERLEELQSKLLESPSGWKATLNTGTSSSKGAYNFYIDFNDDNSCKMQGDLSSATATDWHNSTYRIIWAMNASILFDTFTYITMLQEPSATYGGTAPHGYRSDIEFEYIRSTTDSIFLKGKKYQHDLVLTKVTTNAEASLDAGEFAAKIQEVVNFFAENTNAYFETGDGVKYAVAIDRIAKTISITWLDNQENVHSRTSGFAYSLNGIDIFQPISFNGTWLTRIDFDNDDVKMVSLSGSYEVENNAIPILPITTLFAANGAFNAIVVEGPNLPPGITSEFNTVWQNNINFYAANSATLEYMRFSLVNSTTARLSVGFRTQGAVYISQAEYSYTYVGNVIKLSNPPTSTNGNYNNGWLQAAMKNYFIGAEFTLDYVVSSNPDIVNIGGLYRTDNPNSFFYGKLAKL</sequence>
<comment type="caution">
    <text evidence="1">The sequence shown here is derived from an EMBL/GenBank/DDBJ whole genome shotgun (WGS) entry which is preliminary data.</text>
</comment>
<protein>
    <submittedName>
        <fullName evidence="1">DUF4302 domain-containing protein</fullName>
    </submittedName>
</protein>
<dbReference type="RefSeq" id="WP_136901542.1">
    <property type="nucleotide sequence ID" value="NZ_SUME01000004.1"/>
</dbReference>
<accession>A0A4U0P2D4</accession>
<name>A0A4U0P2D4_9SPHI</name>
<proteinExistence type="predicted"/>
<dbReference type="AlphaFoldDB" id="A0A4U0P2D4"/>
<dbReference type="OrthoDB" id="707849at2"/>
<evidence type="ECO:0000313" key="2">
    <source>
        <dbReference type="Proteomes" id="UP000306808"/>
    </source>
</evidence>
<evidence type="ECO:0000313" key="1">
    <source>
        <dbReference type="EMBL" id="TJZ60702.1"/>
    </source>
</evidence>
<dbReference type="InterPro" id="IPR025396">
    <property type="entry name" value="DUF4302"/>
</dbReference>
<reference evidence="1 2" key="1">
    <citation type="submission" date="2019-04" db="EMBL/GenBank/DDBJ databases">
        <title>Sphingobacterium olei sp. nov., isolated from oil-contaminated soil.</title>
        <authorList>
            <person name="Liu B."/>
        </authorList>
    </citation>
    <scope>NUCLEOTIDE SEQUENCE [LARGE SCALE GENOMIC DNA]</scope>
    <source>
        <strain evidence="1 2">HAL-9</strain>
    </source>
</reference>
<gene>
    <name evidence="1" type="ORF">FAZ15_12005</name>
</gene>
<organism evidence="1 2">
    <name type="scientific">Sphingobacterium olei</name>
    <dbReference type="NCBI Taxonomy" id="2571155"/>
    <lineage>
        <taxon>Bacteria</taxon>
        <taxon>Pseudomonadati</taxon>
        <taxon>Bacteroidota</taxon>
        <taxon>Sphingobacteriia</taxon>
        <taxon>Sphingobacteriales</taxon>
        <taxon>Sphingobacteriaceae</taxon>
        <taxon>Sphingobacterium</taxon>
    </lineage>
</organism>
<dbReference type="EMBL" id="SUME01000004">
    <property type="protein sequence ID" value="TJZ60702.1"/>
    <property type="molecule type" value="Genomic_DNA"/>
</dbReference>
<dbReference type="Pfam" id="PF14135">
    <property type="entry name" value="DUF4302"/>
    <property type="match status" value="1"/>
</dbReference>
<keyword evidence="2" id="KW-1185">Reference proteome</keyword>